<evidence type="ECO:0008006" key="4">
    <source>
        <dbReference type="Google" id="ProtNLM"/>
    </source>
</evidence>
<evidence type="ECO:0000313" key="3">
    <source>
        <dbReference type="Proteomes" id="UP000176222"/>
    </source>
</evidence>
<dbReference type="NCBIfam" id="TIGR02532">
    <property type="entry name" value="IV_pilin_GFxxxE"/>
    <property type="match status" value="1"/>
</dbReference>
<gene>
    <name evidence="2" type="ORF">A2370_01085</name>
</gene>
<organism evidence="2 3">
    <name type="scientific">Candidatus Vogelbacteria bacterium RIFOXYB1_FULL_42_16</name>
    <dbReference type="NCBI Taxonomy" id="1802436"/>
    <lineage>
        <taxon>Bacteria</taxon>
        <taxon>Candidatus Vogeliibacteriota</taxon>
    </lineage>
</organism>
<evidence type="ECO:0000313" key="2">
    <source>
        <dbReference type="EMBL" id="OHA57971.1"/>
    </source>
</evidence>
<dbReference type="InterPro" id="IPR045584">
    <property type="entry name" value="Pilin-like"/>
</dbReference>
<evidence type="ECO:0000256" key="1">
    <source>
        <dbReference type="SAM" id="Phobius"/>
    </source>
</evidence>
<protein>
    <recommendedName>
        <fullName evidence="4">Type II secretion system protein GspG C-terminal domain-containing protein</fullName>
    </recommendedName>
</protein>
<dbReference type="Proteomes" id="UP000176222">
    <property type="component" value="Unassembled WGS sequence"/>
</dbReference>
<accession>A0A1G2QDD3</accession>
<sequence>MKNSKKLGFTLIELLVVIAIIGILSGIISVQLSASRQKAKGAAVKQEMTNLRNVMGVIMNTNNTWIPLSVCSDSGFQNQWGDIVKNSGGTAFVGTVICSGKYINNTPNVACSSSSGMSNYTACYGFQTSGCSGANCSKYVAIASISADRSKWWCVDSSNQGKELTDGQPGFNVATFDPSAVSNCP</sequence>
<keyword evidence="1" id="KW-0472">Membrane</keyword>
<proteinExistence type="predicted"/>
<dbReference type="STRING" id="1802436.A2370_01085"/>
<dbReference type="InterPro" id="IPR012902">
    <property type="entry name" value="N_methyl_site"/>
</dbReference>
<dbReference type="SUPFAM" id="SSF54523">
    <property type="entry name" value="Pili subunits"/>
    <property type="match status" value="1"/>
</dbReference>
<keyword evidence="1" id="KW-0812">Transmembrane</keyword>
<comment type="caution">
    <text evidence="2">The sequence shown here is derived from an EMBL/GenBank/DDBJ whole genome shotgun (WGS) entry which is preliminary data.</text>
</comment>
<dbReference type="PANTHER" id="PTHR30093">
    <property type="entry name" value="GENERAL SECRETION PATHWAY PROTEIN G"/>
    <property type="match status" value="1"/>
</dbReference>
<name>A0A1G2QDD3_9BACT</name>
<dbReference type="Pfam" id="PF07963">
    <property type="entry name" value="N_methyl"/>
    <property type="match status" value="1"/>
</dbReference>
<feature type="transmembrane region" description="Helical" evidence="1">
    <location>
        <begin position="7"/>
        <end position="28"/>
    </location>
</feature>
<reference evidence="2 3" key="1">
    <citation type="journal article" date="2016" name="Nat. Commun.">
        <title>Thousands of microbial genomes shed light on interconnected biogeochemical processes in an aquifer system.</title>
        <authorList>
            <person name="Anantharaman K."/>
            <person name="Brown C.T."/>
            <person name="Hug L.A."/>
            <person name="Sharon I."/>
            <person name="Castelle C.J."/>
            <person name="Probst A.J."/>
            <person name="Thomas B.C."/>
            <person name="Singh A."/>
            <person name="Wilkins M.J."/>
            <person name="Karaoz U."/>
            <person name="Brodie E.L."/>
            <person name="Williams K.H."/>
            <person name="Hubbard S.S."/>
            <person name="Banfield J.F."/>
        </authorList>
    </citation>
    <scope>NUCLEOTIDE SEQUENCE [LARGE SCALE GENOMIC DNA]</scope>
</reference>
<keyword evidence="1" id="KW-1133">Transmembrane helix</keyword>
<dbReference type="Gene3D" id="3.30.700.10">
    <property type="entry name" value="Glycoprotein, Type 4 Pilin"/>
    <property type="match status" value="1"/>
</dbReference>
<dbReference type="EMBL" id="MHTH01000019">
    <property type="protein sequence ID" value="OHA57971.1"/>
    <property type="molecule type" value="Genomic_DNA"/>
</dbReference>
<dbReference type="AlphaFoldDB" id="A0A1G2QDD3"/>